<dbReference type="EMBL" id="CCMZ01000002">
    <property type="protein sequence ID" value="CDX11478.1"/>
    <property type="molecule type" value="Genomic_DNA"/>
</dbReference>
<gene>
    <name evidence="1" type="ORF">MPL3356_100023</name>
</gene>
<sequence>MSRENTEDAIGRRCSDCDISVQGEPEQVFRTLSLFGSTLVASNGSVHTQGREWQRKGTTDFSDITAIRSRFVLQAIGLSSTDDKPSCASCFTFAVICSVYVLQYSAATVRIK</sequence>
<keyword evidence="2" id="KW-1185">Reference proteome</keyword>
<evidence type="ECO:0000313" key="1">
    <source>
        <dbReference type="EMBL" id="CDX11478.1"/>
    </source>
</evidence>
<name>A0A090EWI8_MESPL</name>
<evidence type="ECO:0000313" key="2">
    <source>
        <dbReference type="Proteomes" id="UP000045285"/>
    </source>
</evidence>
<dbReference type="Proteomes" id="UP000045285">
    <property type="component" value="Unassembled WGS sequence"/>
</dbReference>
<protein>
    <submittedName>
        <fullName evidence="1">Uncharacterized protein</fullName>
    </submittedName>
</protein>
<dbReference type="AlphaFoldDB" id="A0A090EWI8"/>
<reference evidence="2" key="1">
    <citation type="submission" date="2014-08" db="EMBL/GenBank/DDBJ databases">
        <authorList>
            <person name="Moulin L."/>
        </authorList>
    </citation>
    <scope>NUCLEOTIDE SEQUENCE [LARGE SCALE GENOMIC DNA]</scope>
</reference>
<proteinExistence type="predicted"/>
<accession>A0A090EWI8</accession>
<organism evidence="1 2">
    <name type="scientific">Mesorhizobium plurifarium</name>
    <dbReference type="NCBI Taxonomy" id="69974"/>
    <lineage>
        <taxon>Bacteria</taxon>
        <taxon>Pseudomonadati</taxon>
        <taxon>Pseudomonadota</taxon>
        <taxon>Alphaproteobacteria</taxon>
        <taxon>Hyphomicrobiales</taxon>
        <taxon>Phyllobacteriaceae</taxon>
        <taxon>Mesorhizobium</taxon>
    </lineage>
</organism>